<evidence type="ECO:0000256" key="2">
    <source>
        <dbReference type="SAM" id="MobiDB-lite"/>
    </source>
</evidence>
<dbReference type="EMBL" id="CAJNNV010005122">
    <property type="protein sequence ID" value="CAE8591673.1"/>
    <property type="molecule type" value="Genomic_DNA"/>
</dbReference>
<keyword evidence="5" id="KW-1185">Reference proteome</keyword>
<organism evidence="4 5">
    <name type="scientific">Polarella glacialis</name>
    <name type="common">Dinoflagellate</name>
    <dbReference type="NCBI Taxonomy" id="89957"/>
    <lineage>
        <taxon>Eukaryota</taxon>
        <taxon>Sar</taxon>
        <taxon>Alveolata</taxon>
        <taxon>Dinophyceae</taxon>
        <taxon>Suessiales</taxon>
        <taxon>Suessiaceae</taxon>
        <taxon>Polarella</taxon>
    </lineage>
</organism>
<feature type="compositionally biased region" description="Low complexity" evidence="2">
    <location>
        <begin position="673"/>
        <end position="688"/>
    </location>
</feature>
<dbReference type="OrthoDB" id="437960at2759"/>
<feature type="non-terminal residue" evidence="4">
    <location>
        <position position="1"/>
    </location>
</feature>
<dbReference type="AlphaFoldDB" id="A0A813E151"/>
<dbReference type="InterPro" id="IPR003409">
    <property type="entry name" value="MORN"/>
</dbReference>
<keyword evidence="3" id="KW-0472">Membrane</keyword>
<sequence>VCSTPLCDCGTPPVISGADNAKAALECPVVMNGETCEVTCMTGYESYGQYNCSGSRYVQHPFCAPLGTPVRALEALYMDITFIGLDLSVITNLTSYFETATAALQHSLAALLSANGTTSMAPEDVVVEKFESVDTRRLSSAEGGPSRRLAQTVSFFAPVFVAMVDPSPTSIAAAELSLTFLATSPVRALEELEVQLGRICLDVVPSLRPTRCTPPTSIAITAPIRTRVYLEPVVNTTQAPVTVTAKYSVGMVQNPEGSASTAVAVAIVLTVLVCLASVALVICIRRRRQKANQVYKISSFVKEEALTLSLANSPYAHSNALALLTSPQAPATPASTLALMGDAGSPGLPLAVPEEDWHQALVDKKGRPLVNLEEETKLPDGSIYVGELGNGEPHGEGKMDWPGGRTFAGQWVLGKPHGAGVMYFAAPEERDICVYSGQFEHGQRHGIGRCEWPAAGCWYDGDWKEGVQHGIGESGDGVKRGYDGDPHIWRMVNGERKEVLSQGSSIPGSEEKLLCVRLQASGAHPPEVQPVQVLLDRYGLAVGSPHLWLPLNWGALVITRIFEGGSLDKWNASQLRQSGPGAHVVLHNAKIWRINGVSGDVAAMLKQLLAPTEDKITLEVWNPPHTRFENLRENLFRRPGWFGQSNLAIEGYRPWLEPDAAMTSPVQTRKRSVGSQSPGGSSSGSRSRNVLAALARSVSPKAETVAQRKKRGAVAGTTLPVLLRLPEVPAPPRQLVASIQQAPTVVQASSRRHSGRSQASVAGSSAPVWPQAPPAPFSTSAKDLEGVPADILSRASEATLRRVAEAVTPPSPGTPVG</sequence>
<feature type="non-terminal residue" evidence="4">
    <location>
        <position position="817"/>
    </location>
</feature>
<feature type="transmembrane region" description="Helical" evidence="3">
    <location>
        <begin position="262"/>
        <end position="284"/>
    </location>
</feature>
<keyword evidence="3" id="KW-0812">Transmembrane</keyword>
<dbReference type="SMART" id="SM00698">
    <property type="entry name" value="MORN"/>
    <property type="match status" value="4"/>
</dbReference>
<evidence type="ECO:0000313" key="4">
    <source>
        <dbReference type="EMBL" id="CAE8591673.1"/>
    </source>
</evidence>
<reference evidence="4" key="1">
    <citation type="submission" date="2021-02" db="EMBL/GenBank/DDBJ databases">
        <authorList>
            <person name="Dougan E. K."/>
            <person name="Rhodes N."/>
            <person name="Thang M."/>
            <person name="Chan C."/>
        </authorList>
    </citation>
    <scope>NUCLEOTIDE SEQUENCE</scope>
</reference>
<gene>
    <name evidence="4" type="ORF">PGLA1383_LOCUS10339</name>
</gene>
<accession>A0A813E151</accession>
<evidence type="ECO:0000313" key="5">
    <source>
        <dbReference type="Proteomes" id="UP000654075"/>
    </source>
</evidence>
<feature type="region of interest" description="Disordered" evidence="2">
    <location>
        <begin position="747"/>
        <end position="783"/>
    </location>
</feature>
<protein>
    <submittedName>
        <fullName evidence="4">Uncharacterized protein</fullName>
    </submittedName>
</protein>
<dbReference type="PANTHER" id="PTHR23084:SF263">
    <property type="entry name" value="MORN REPEAT-CONTAINING PROTEIN 1"/>
    <property type="match status" value="1"/>
</dbReference>
<dbReference type="Pfam" id="PF02493">
    <property type="entry name" value="MORN"/>
    <property type="match status" value="4"/>
</dbReference>
<dbReference type="Proteomes" id="UP000654075">
    <property type="component" value="Unassembled WGS sequence"/>
</dbReference>
<dbReference type="PANTHER" id="PTHR23084">
    <property type="entry name" value="PHOSPHATIDYLINOSITOL-4-PHOSPHATE 5-KINASE RELATED"/>
    <property type="match status" value="1"/>
</dbReference>
<evidence type="ECO:0000256" key="3">
    <source>
        <dbReference type="SAM" id="Phobius"/>
    </source>
</evidence>
<keyword evidence="1" id="KW-0677">Repeat</keyword>
<comment type="caution">
    <text evidence="4">The sequence shown here is derived from an EMBL/GenBank/DDBJ whole genome shotgun (WGS) entry which is preliminary data.</text>
</comment>
<dbReference type="Gene3D" id="2.20.110.10">
    <property type="entry name" value="Histone H3 K4-specific methyltransferase SET7/9 N-terminal domain"/>
    <property type="match status" value="1"/>
</dbReference>
<proteinExistence type="predicted"/>
<keyword evidence="3" id="KW-1133">Transmembrane helix</keyword>
<dbReference type="SUPFAM" id="SSF82185">
    <property type="entry name" value="Histone H3 K4-specific methyltransferase SET7/9 N-terminal domain"/>
    <property type="match status" value="1"/>
</dbReference>
<feature type="region of interest" description="Disordered" evidence="2">
    <location>
        <begin position="662"/>
        <end position="688"/>
    </location>
</feature>
<name>A0A813E151_POLGL</name>
<evidence type="ECO:0000256" key="1">
    <source>
        <dbReference type="ARBA" id="ARBA00022737"/>
    </source>
</evidence>